<evidence type="ECO:0000256" key="6">
    <source>
        <dbReference type="ARBA" id="ARBA00023065"/>
    </source>
</evidence>
<dbReference type="WBParaSite" id="EEL_0000766501-mRNA-1">
    <property type="protein sequence ID" value="EEL_0000766501-mRNA-1"/>
    <property type="gene ID" value="EEL_0000766501"/>
</dbReference>
<keyword evidence="3" id="KW-0813">Transport</keyword>
<name>A0A0R3RZB6_9BILA</name>
<keyword evidence="7" id="KW-0496">Mitochondrion</keyword>
<dbReference type="GO" id="GO:0031966">
    <property type="term" value="C:mitochondrial membrane"/>
    <property type="evidence" value="ECO:0007669"/>
    <property type="project" value="UniProtKB-SubCell"/>
</dbReference>
<dbReference type="Pfam" id="PF10206">
    <property type="entry name" value="WRW"/>
    <property type="match status" value="1"/>
</dbReference>
<keyword evidence="9" id="KW-0066">ATP synthesis</keyword>
<dbReference type="GO" id="GO:0045259">
    <property type="term" value="C:proton-transporting ATP synthase complex"/>
    <property type="evidence" value="ECO:0007669"/>
    <property type="project" value="UniProtKB-KW"/>
</dbReference>
<keyword evidence="10" id="KW-1133">Transmembrane helix</keyword>
<evidence type="ECO:0000256" key="4">
    <source>
        <dbReference type="ARBA" id="ARBA00022547"/>
    </source>
</evidence>
<evidence type="ECO:0000256" key="3">
    <source>
        <dbReference type="ARBA" id="ARBA00022448"/>
    </source>
</evidence>
<comment type="subcellular location">
    <subcellularLocation>
        <location evidence="1">Mitochondrion membrane</location>
    </subcellularLocation>
</comment>
<evidence type="ECO:0000313" key="12">
    <source>
        <dbReference type="WBParaSite" id="EEL_0000766501-mRNA-1"/>
    </source>
</evidence>
<keyword evidence="11" id="KW-1185">Reference proteome</keyword>
<evidence type="ECO:0000313" key="11">
    <source>
        <dbReference type="Proteomes" id="UP000050640"/>
    </source>
</evidence>
<evidence type="ECO:0000256" key="10">
    <source>
        <dbReference type="SAM" id="Phobius"/>
    </source>
</evidence>
<keyword evidence="10" id="KW-0812">Transmembrane</keyword>
<dbReference type="STRING" id="1147741.A0A0R3RZB6"/>
<organism evidence="11 12">
    <name type="scientific">Elaeophora elaphi</name>
    <dbReference type="NCBI Taxonomy" id="1147741"/>
    <lineage>
        <taxon>Eukaryota</taxon>
        <taxon>Metazoa</taxon>
        <taxon>Ecdysozoa</taxon>
        <taxon>Nematoda</taxon>
        <taxon>Chromadorea</taxon>
        <taxon>Rhabditida</taxon>
        <taxon>Spirurina</taxon>
        <taxon>Spiruromorpha</taxon>
        <taxon>Filarioidea</taxon>
        <taxon>Onchocercidae</taxon>
        <taxon>Elaeophora</taxon>
    </lineage>
</organism>
<proteinExistence type="inferred from homology"/>
<dbReference type="GO" id="GO:1902600">
    <property type="term" value="P:proton transmembrane transport"/>
    <property type="evidence" value="ECO:0007669"/>
    <property type="project" value="UniProtKB-KW"/>
</dbReference>
<dbReference type="InterPro" id="IPR019344">
    <property type="entry name" value="F1F0-ATPsyn_F_prd"/>
</dbReference>
<keyword evidence="4" id="KW-0138">CF(0)</keyword>
<dbReference type="AlphaFoldDB" id="A0A0R3RZB6"/>
<comment type="similarity">
    <text evidence="2">Belongs to the ATPase F chain family.</text>
</comment>
<evidence type="ECO:0000256" key="9">
    <source>
        <dbReference type="ARBA" id="ARBA00023310"/>
    </source>
</evidence>
<reference evidence="12" key="1">
    <citation type="submission" date="2017-02" db="UniProtKB">
        <authorList>
            <consortium name="WormBaseParasite"/>
        </authorList>
    </citation>
    <scope>IDENTIFICATION</scope>
</reference>
<dbReference type="GO" id="GO:0006754">
    <property type="term" value="P:ATP biosynthetic process"/>
    <property type="evidence" value="ECO:0007669"/>
    <property type="project" value="UniProtKB-KW"/>
</dbReference>
<dbReference type="Proteomes" id="UP000050640">
    <property type="component" value="Unplaced"/>
</dbReference>
<feature type="transmembrane region" description="Helical" evidence="10">
    <location>
        <begin position="151"/>
        <end position="168"/>
    </location>
</feature>
<sequence length="180" mass="21666">MGQPADWGPMATKIPVTKYFRPFVPPLPPGTKIHNDLYWDVYIYRPYCRLLERVGVYLYNRVVNRFEIGVQDKAYNARIHGPYCPWRYYGTKKDTKLMDVKLCDLRAWFSRRDKSIGGIANAAVKSFYRFEHYYFDHYLINLVRFLLYPRFFLRFVLFAYLLGIILFYDEIPASVARYHW</sequence>
<accession>A0A0R3RZB6</accession>
<protein>
    <submittedName>
        <fullName evidence="12">Complex I-B17</fullName>
    </submittedName>
</protein>
<keyword evidence="6" id="KW-0406">Ion transport</keyword>
<keyword evidence="5" id="KW-0375">Hydrogen ion transport</keyword>
<evidence type="ECO:0000256" key="2">
    <source>
        <dbReference type="ARBA" id="ARBA00005895"/>
    </source>
</evidence>
<keyword evidence="8 10" id="KW-0472">Membrane</keyword>
<evidence type="ECO:0000256" key="5">
    <source>
        <dbReference type="ARBA" id="ARBA00022781"/>
    </source>
</evidence>
<evidence type="ECO:0000256" key="7">
    <source>
        <dbReference type="ARBA" id="ARBA00023128"/>
    </source>
</evidence>
<evidence type="ECO:0000256" key="1">
    <source>
        <dbReference type="ARBA" id="ARBA00004325"/>
    </source>
</evidence>
<evidence type="ECO:0000256" key="8">
    <source>
        <dbReference type="ARBA" id="ARBA00023136"/>
    </source>
</evidence>